<comment type="pathway">
    <text evidence="2 14">Amino-acid biosynthesis; L-methionine biosynthesis via de novo pathway; L-homoserine from L-aspartate: step 1/3.</text>
</comment>
<gene>
    <name evidence="16" type="ORF">DCW38_07985</name>
</gene>
<evidence type="ECO:0000256" key="4">
    <source>
        <dbReference type="ARBA" id="ARBA00010122"/>
    </source>
</evidence>
<dbReference type="PANTHER" id="PTHR21499">
    <property type="entry name" value="ASPARTATE KINASE"/>
    <property type="match status" value="1"/>
</dbReference>
<dbReference type="GO" id="GO:0005829">
    <property type="term" value="C:cytosol"/>
    <property type="evidence" value="ECO:0007669"/>
    <property type="project" value="TreeGrafter"/>
</dbReference>
<evidence type="ECO:0000256" key="12">
    <source>
        <dbReference type="PIRSR" id="PIRSR000726-1"/>
    </source>
</evidence>
<evidence type="ECO:0000259" key="15">
    <source>
        <dbReference type="Pfam" id="PF00696"/>
    </source>
</evidence>
<dbReference type="GO" id="GO:0005524">
    <property type="term" value="F:ATP binding"/>
    <property type="evidence" value="ECO:0007669"/>
    <property type="project" value="UniProtKB-KW"/>
</dbReference>
<dbReference type="GO" id="GO:0009088">
    <property type="term" value="P:threonine biosynthetic process"/>
    <property type="evidence" value="ECO:0007669"/>
    <property type="project" value="UniProtKB-UniPathway"/>
</dbReference>
<evidence type="ECO:0000256" key="14">
    <source>
        <dbReference type="RuleBase" id="RU004249"/>
    </source>
</evidence>
<evidence type="ECO:0000256" key="13">
    <source>
        <dbReference type="RuleBase" id="RU003448"/>
    </source>
</evidence>
<dbReference type="NCBIfam" id="NF005155">
    <property type="entry name" value="PRK06635.1-4"/>
    <property type="match status" value="1"/>
</dbReference>
<evidence type="ECO:0000256" key="6">
    <source>
        <dbReference type="ARBA" id="ARBA00022679"/>
    </source>
</evidence>
<protein>
    <recommendedName>
        <fullName evidence="13">Aspartokinase</fullName>
        <ecNumber evidence="13">2.7.2.4</ecNumber>
    </recommendedName>
</protein>
<dbReference type="EC" id="2.7.2.4" evidence="13"/>
<proteinExistence type="inferred from homology"/>
<keyword evidence="9 12" id="KW-0067">ATP-binding</keyword>
<dbReference type="InterPro" id="IPR001341">
    <property type="entry name" value="Asp_kinase"/>
</dbReference>
<dbReference type="InterPro" id="IPR001048">
    <property type="entry name" value="Asp/Glu/Uridylate_kinase"/>
</dbReference>
<dbReference type="InterPro" id="IPR018042">
    <property type="entry name" value="Aspartate_kinase_CS"/>
</dbReference>
<dbReference type="Pfam" id="PF00696">
    <property type="entry name" value="AA_kinase"/>
    <property type="match status" value="1"/>
</dbReference>
<dbReference type="GO" id="GO:0009089">
    <property type="term" value="P:lysine biosynthetic process via diaminopimelate"/>
    <property type="evidence" value="ECO:0007669"/>
    <property type="project" value="UniProtKB-UniPathway"/>
</dbReference>
<feature type="binding site" evidence="12">
    <location>
        <position position="74"/>
    </location>
    <ligand>
        <name>substrate</name>
    </ligand>
</feature>
<keyword evidence="7 12" id="KW-0547">Nucleotide-binding</keyword>
<keyword evidence="10" id="KW-0457">Lysine biosynthesis</keyword>
<evidence type="ECO:0000256" key="8">
    <source>
        <dbReference type="ARBA" id="ARBA00022777"/>
    </source>
</evidence>
<keyword evidence="6 13" id="KW-0808">Transferase</keyword>
<dbReference type="UniPathway" id="UPA00051">
    <property type="reaction ID" value="UER00462"/>
</dbReference>
<dbReference type="Proteomes" id="UP000264062">
    <property type="component" value="Unassembled WGS sequence"/>
</dbReference>
<evidence type="ECO:0000256" key="9">
    <source>
        <dbReference type="ARBA" id="ARBA00022840"/>
    </source>
</evidence>
<evidence type="ECO:0000313" key="16">
    <source>
        <dbReference type="EMBL" id="HAV93101.1"/>
    </source>
</evidence>
<evidence type="ECO:0000256" key="3">
    <source>
        <dbReference type="ARBA" id="ARBA00005139"/>
    </source>
</evidence>
<dbReference type="NCBIfam" id="TIGR00657">
    <property type="entry name" value="asp_kinases"/>
    <property type="match status" value="1"/>
</dbReference>
<dbReference type="InterPro" id="IPR005260">
    <property type="entry name" value="Asp_kin_monofn"/>
</dbReference>
<feature type="domain" description="Aspartate/glutamate/uridylate kinase" evidence="15">
    <location>
        <begin position="3"/>
        <end position="228"/>
    </location>
</feature>
<feature type="binding site" evidence="12">
    <location>
        <position position="47"/>
    </location>
    <ligand>
        <name>substrate</name>
    </ligand>
</feature>
<dbReference type="NCBIfam" id="NF005154">
    <property type="entry name" value="PRK06635.1-2"/>
    <property type="match status" value="1"/>
</dbReference>
<dbReference type="GO" id="GO:0004072">
    <property type="term" value="F:aspartate kinase activity"/>
    <property type="evidence" value="ECO:0007669"/>
    <property type="project" value="UniProtKB-EC"/>
</dbReference>
<evidence type="ECO:0000313" key="17">
    <source>
        <dbReference type="Proteomes" id="UP000264062"/>
    </source>
</evidence>
<evidence type="ECO:0000256" key="7">
    <source>
        <dbReference type="ARBA" id="ARBA00022741"/>
    </source>
</evidence>
<dbReference type="SUPFAM" id="SSF55021">
    <property type="entry name" value="ACT-like"/>
    <property type="match status" value="1"/>
</dbReference>
<feature type="binding site" evidence="12">
    <location>
        <begin position="173"/>
        <end position="174"/>
    </location>
    <ligand>
        <name>ATP</name>
        <dbReference type="ChEBI" id="CHEBI:30616"/>
    </ligand>
</feature>
<dbReference type="CDD" id="cd04246">
    <property type="entry name" value="AAK_AK-DapG-like"/>
    <property type="match status" value="1"/>
</dbReference>
<comment type="catalytic activity">
    <reaction evidence="11 13">
        <text>L-aspartate + ATP = 4-phospho-L-aspartate + ADP</text>
        <dbReference type="Rhea" id="RHEA:23776"/>
        <dbReference type="ChEBI" id="CHEBI:29991"/>
        <dbReference type="ChEBI" id="CHEBI:30616"/>
        <dbReference type="ChEBI" id="CHEBI:57535"/>
        <dbReference type="ChEBI" id="CHEBI:456216"/>
        <dbReference type="EC" id="2.7.2.4"/>
    </reaction>
</comment>
<comment type="pathway">
    <text evidence="1 14">Amino-acid biosynthesis; L-lysine biosynthesis via DAP pathway; (S)-tetrahydrodipicolinate from L-aspartate: step 1/4.</text>
</comment>
<comment type="caution">
    <text evidence="16">The sequence shown here is derived from an EMBL/GenBank/DDBJ whole genome shotgun (WGS) entry which is preliminary data.</text>
</comment>
<evidence type="ECO:0000256" key="5">
    <source>
        <dbReference type="ARBA" id="ARBA00022605"/>
    </source>
</evidence>
<evidence type="ECO:0000256" key="1">
    <source>
        <dbReference type="ARBA" id="ARBA00004766"/>
    </source>
</evidence>
<evidence type="ECO:0000256" key="10">
    <source>
        <dbReference type="ARBA" id="ARBA00023154"/>
    </source>
</evidence>
<dbReference type="InterPro" id="IPR036393">
    <property type="entry name" value="AceGlu_kinase-like_sf"/>
</dbReference>
<dbReference type="PROSITE" id="PS00324">
    <property type="entry name" value="ASPARTOKINASE"/>
    <property type="match status" value="1"/>
</dbReference>
<dbReference type="Gene3D" id="3.30.2130.10">
    <property type="entry name" value="VC0802-like"/>
    <property type="match status" value="1"/>
</dbReference>
<accession>A0A350HC35</accession>
<evidence type="ECO:0000256" key="11">
    <source>
        <dbReference type="ARBA" id="ARBA00047872"/>
    </source>
</evidence>
<keyword evidence="8 13" id="KW-0418">Kinase</keyword>
<dbReference type="FunFam" id="3.40.1160.10:FF:000002">
    <property type="entry name" value="Aspartokinase"/>
    <property type="match status" value="1"/>
</dbReference>
<dbReference type="Gene3D" id="3.40.1160.10">
    <property type="entry name" value="Acetylglutamate kinase-like"/>
    <property type="match status" value="1"/>
</dbReference>
<dbReference type="InterPro" id="IPR045865">
    <property type="entry name" value="ACT-like_dom_sf"/>
</dbReference>
<dbReference type="GO" id="GO:0009090">
    <property type="term" value="P:homoserine biosynthetic process"/>
    <property type="evidence" value="ECO:0007669"/>
    <property type="project" value="TreeGrafter"/>
</dbReference>
<feature type="binding site" evidence="12">
    <location>
        <position position="184"/>
    </location>
    <ligand>
        <name>ATP</name>
        <dbReference type="ChEBI" id="CHEBI:30616"/>
    </ligand>
</feature>
<dbReference type="UniPathway" id="UPA00050">
    <property type="reaction ID" value="UER00461"/>
</dbReference>
<name>A0A350HC35_UNCW3</name>
<dbReference type="EMBL" id="DMZY01000237">
    <property type="protein sequence ID" value="HAV93101.1"/>
    <property type="molecule type" value="Genomic_DNA"/>
</dbReference>
<dbReference type="UniPathway" id="UPA00034">
    <property type="reaction ID" value="UER00015"/>
</dbReference>
<dbReference type="PANTHER" id="PTHR21499:SF3">
    <property type="entry name" value="ASPARTOKINASE"/>
    <property type="match status" value="1"/>
</dbReference>
<feature type="binding site" evidence="12">
    <location>
        <begin position="209"/>
        <end position="210"/>
    </location>
    <ligand>
        <name>ATP</name>
        <dbReference type="ChEBI" id="CHEBI:30616"/>
    </ligand>
</feature>
<feature type="binding site" evidence="12">
    <location>
        <begin position="7"/>
        <end position="10"/>
    </location>
    <ligand>
        <name>ATP</name>
        <dbReference type="ChEBI" id="CHEBI:30616"/>
    </ligand>
</feature>
<dbReference type="SUPFAM" id="SSF53633">
    <property type="entry name" value="Carbamate kinase-like"/>
    <property type="match status" value="1"/>
</dbReference>
<dbReference type="AlphaFoldDB" id="A0A350HC35"/>
<evidence type="ECO:0000256" key="2">
    <source>
        <dbReference type="ARBA" id="ARBA00004986"/>
    </source>
</evidence>
<organism evidence="16 17">
    <name type="scientific">candidate division WOR-3 bacterium</name>
    <dbReference type="NCBI Taxonomy" id="2052148"/>
    <lineage>
        <taxon>Bacteria</taxon>
        <taxon>Bacteria division WOR-3</taxon>
    </lineage>
</organism>
<dbReference type="PIRSF" id="PIRSF000726">
    <property type="entry name" value="Asp_kin"/>
    <property type="match status" value="1"/>
</dbReference>
<keyword evidence="5 14" id="KW-0028">Amino-acid biosynthesis</keyword>
<sequence>MALIVKKFGGSSLATPTLIMHLAKRVSADIKNGNKVVVVVSAMGKTTNDFMAMAKQIAGQPEEREMDMLLTAGERISMSLFSMALNSLKIKAYSFTGSQVGIITTGEHTNAKILSVKGERLLSALNDGITPIIAGFQGVSNSKEITTLGRGGSDTTAVALSAFLNADRCEIFTDVDGVFTVDPRINSNAKLINEILYDEMLVMAHLGSKVLHPRSVEIAQRYNIKLLVKPSFNEGDGTMITNAENIESVKVRSISSRQNLALINFKTADGNIVNLMKRLNKANVKIELFITKSNDSISVVVDQEKLNELLSCTEDICTSVSINNDIAIISLVGAGVSTDTEVLEKILAITEKYSNDVFGFFTDKIVLSIVTKQPYVEKISNEAAKAFNLLG</sequence>
<reference evidence="16 17" key="1">
    <citation type="journal article" date="2018" name="Nat. Biotechnol.">
        <title>A standardized bacterial taxonomy based on genome phylogeny substantially revises the tree of life.</title>
        <authorList>
            <person name="Parks D.H."/>
            <person name="Chuvochina M."/>
            <person name="Waite D.W."/>
            <person name="Rinke C."/>
            <person name="Skarshewski A."/>
            <person name="Chaumeil P.A."/>
            <person name="Hugenholtz P."/>
        </authorList>
    </citation>
    <scope>NUCLEOTIDE SEQUENCE [LARGE SCALE GENOMIC DNA]</scope>
    <source>
        <strain evidence="16">UBA9956</strain>
    </source>
</reference>
<comment type="pathway">
    <text evidence="3 14">Amino-acid biosynthesis; L-threonine biosynthesis; L-threonine from L-aspartate: step 1/5.</text>
</comment>
<comment type="similarity">
    <text evidence="4 13">Belongs to the aspartokinase family.</text>
</comment>